<dbReference type="SUPFAM" id="SSF88946">
    <property type="entry name" value="Sigma2 domain of RNA polymerase sigma factors"/>
    <property type="match status" value="1"/>
</dbReference>
<dbReference type="OrthoDB" id="799938at2"/>
<dbReference type="InterPro" id="IPR013325">
    <property type="entry name" value="RNA_pol_sigma_r2"/>
</dbReference>
<dbReference type="EMBL" id="SGXA01000003">
    <property type="protein sequence ID" value="RZS69017.1"/>
    <property type="molecule type" value="Genomic_DNA"/>
</dbReference>
<dbReference type="GO" id="GO:0006352">
    <property type="term" value="P:DNA-templated transcription initiation"/>
    <property type="evidence" value="ECO:0007669"/>
    <property type="project" value="InterPro"/>
</dbReference>
<evidence type="ECO:0000313" key="2">
    <source>
        <dbReference type="Proteomes" id="UP000293874"/>
    </source>
</evidence>
<keyword evidence="2" id="KW-1185">Reference proteome</keyword>
<proteinExistence type="predicted"/>
<sequence length="82" mass="9232">MQTNQTYDLLTQVQRIASGDESAFASLFYQFGPRLHSYLTGITKSETAEEELVQNTFIRLAASFPVDRNSKSFRLDLPGGQQ</sequence>
<dbReference type="RefSeq" id="WP_130543387.1">
    <property type="nucleotide sequence ID" value="NZ_CP042431.1"/>
</dbReference>
<dbReference type="AlphaFoldDB" id="A0A4Q7MLY1"/>
<evidence type="ECO:0000313" key="1">
    <source>
        <dbReference type="EMBL" id="RZS69017.1"/>
    </source>
</evidence>
<dbReference type="Gene3D" id="1.10.1740.10">
    <property type="match status" value="1"/>
</dbReference>
<protein>
    <recommendedName>
        <fullName evidence="3">Sigma-70-like protein</fullName>
    </recommendedName>
</protein>
<accession>A0A4Q7MLY1</accession>
<dbReference type="GO" id="GO:0003700">
    <property type="term" value="F:DNA-binding transcription factor activity"/>
    <property type="evidence" value="ECO:0007669"/>
    <property type="project" value="InterPro"/>
</dbReference>
<organism evidence="1 2">
    <name type="scientific">Pseudobacter ginsenosidimutans</name>
    <dbReference type="NCBI Taxonomy" id="661488"/>
    <lineage>
        <taxon>Bacteria</taxon>
        <taxon>Pseudomonadati</taxon>
        <taxon>Bacteroidota</taxon>
        <taxon>Chitinophagia</taxon>
        <taxon>Chitinophagales</taxon>
        <taxon>Chitinophagaceae</taxon>
        <taxon>Pseudobacter</taxon>
    </lineage>
</organism>
<name>A0A4Q7MLY1_9BACT</name>
<dbReference type="Proteomes" id="UP000293874">
    <property type="component" value="Unassembled WGS sequence"/>
</dbReference>
<evidence type="ECO:0008006" key="3">
    <source>
        <dbReference type="Google" id="ProtNLM"/>
    </source>
</evidence>
<comment type="caution">
    <text evidence="1">The sequence shown here is derived from an EMBL/GenBank/DDBJ whole genome shotgun (WGS) entry which is preliminary data.</text>
</comment>
<gene>
    <name evidence="1" type="ORF">EV199_4841</name>
</gene>
<reference evidence="1 2" key="1">
    <citation type="submission" date="2019-02" db="EMBL/GenBank/DDBJ databases">
        <title>Genomic Encyclopedia of Type Strains, Phase IV (KMG-IV): sequencing the most valuable type-strain genomes for metagenomic binning, comparative biology and taxonomic classification.</title>
        <authorList>
            <person name="Goeker M."/>
        </authorList>
    </citation>
    <scope>NUCLEOTIDE SEQUENCE [LARGE SCALE GENOMIC DNA]</scope>
    <source>
        <strain evidence="1 2">DSM 18116</strain>
    </source>
</reference>